<gene>
    <name evidence="1" type="ORF">CPRO_05710</name>
    <name evidence="2" type="ORF">SAMN02745151_02766</name>
</gene>
<dbReference type="EMBL" id="CP014223">
    <property type="protein sequence ID" value="AMJ40174.1"/>
    <property type="molecule type" value="Genomic_DNA"/>
</dbReference>
<evidence type="ECO:0000313" key="1">
    <source>
        <dbReference type="EMBL" id="AMJ40174.1"/>
    </source>
</evidence>
<proteinExistence type="predicted"/>
<dbReference type="AlphaFoldDB" id="A0A0X8V9Y7"/>
<evidence type="ECO:0000313" key="4">
    <source>
        <dbReference type="Proteomes" id="UP000184204"/>
    </source>
</evidence>
<protein>
    <submittedName>
        <fullName evidence="2">Uncharacterized protein</fullName>
    </submittedName>
</protein>
<reference evidence="3" key="2">
    <citation type="submission" date="2016-01" db="EMBL/GenBank/DDBJ databases">
        <authorList>
            <person name="Poehlein A."/>
            <person name="Schlien K."/>
            <person name="Gottschalk G."/>
            <person name="Buckel W."/>
            <person name="Daniel R."/>
        </authorList>
    </citation>
    <scope>NUCLEOTIDE SEQUENCE [LARGE SCALE GENOMIC DNA]</scope>
    <source>
        <strain evidence="3">X2</strain>
    </source>
</reference>
<dbReference type="OrthoDB" id="9922537at2"/>
<reference evidence="1 3" key="1">
    <citation type="journal article" date="2016" name="Genome Announc.">
        <title>Complete Genome Sequence of the Amino Acid-Fermenting Clostridium propionicum X2 (DSM 1682).</title>
        <authorList>
            <person name="Poehlein A."/>
            <person name="Schlien K."/>
            <person name="Chowdhury N.P."/>
            <person name="Gottschalk G."/>
            <person name="Buckel W."/>
            <person name="Daniel R."/>
        </authorList>
    </citation>
    <scope>NUCLEOTIDE SEQUENCE [LARGE SCALE GENOMIC DNA]</scope>
    <source>
        <strain evidence="1 3">X2</strain>
    </source>
</reference>
<name>A0A0X8V9Y7_ANAPI</name>
<keyword evidence="3" id="KW-1185">Reference proteome</keyword>
<evidence type="ECO:0000313" key="2">
    <source>
        <dbReference type="EMBL" id="SHF09810.1"/>
    </source>
</evidence>
<dbReference type="Proteomes" id="UP000184204">
    <property type="component" value="Unassembled WGS sequence"/>
</dbReference>
<reference evidence="2" key="4">
    <citation type="submission" date="2016-11" db="EMBL/GenBank/DDBJ databases">
        <authorList>
            <person name="Varghese N."/>
            <person name="Submissions S."/>
        </authorList>
    </citation>
    <scope>NUCLEOTIDE SEQUENCE</scope>
    <source>
        <strain evidence="2">DSM 1682</strain>
    </source>
</reference>
<accession>A0A0X8V9Y7</accession>
<reference evidence="4" key="3">
    <citation type="submission" date="2016-11" db="EMBL/GenBank/DDBJ databases">
        <authorList>
            <person name="Jaros S."/>
            <person name="Januszkiewicz K."/>
            <person name="Wedrychowicz H."/>
        </authorList>
    </citation>
    <scope>NUCLEOTIDE SEQUENCE [LARGE SCALE GENOMIC DNA]</scope>
    <source>
        <strain evidence="4">DSM 1682</strain>
    </source>
</reference>
<dbReference type="Proteomes" id="UP000068026">
    <property type="component" value="Chromosome"/>
</dbReference>
<dbReference type="EMBL" id="FQUA01000017">
    <property type="protein sequence ID" value="SHF09810.1"/>
    <property type="molecule type" value="Genomic_DNA"/>
</dbReference>
<evidence type="ECO:0000313" key="3">
    <source>
        <dbReference type="Proteomes" id="UP000068026"/>
    </source>
</evidence>
<organism evidence="2 4">
    <name type="scientific">Anaerotignum propionicum DSM 1682</name>
    <dbReference type="NCBI Taxonomy" id="991789"/>
    <lineage>
        <taxon>Bacteria</taxon>
        <taxon>Bacillati</taxon>
        <taxon>Bacillota</taxon>
        <taxon>Clostridia</taxon>
        <taxon>Lachnospirales</taxon>
        <taxon>Anaerotignaceae</taxon>
        <taxon>Anaerotignum</taxon>
    </lineage>
</organism>
<dbReference type="KEGG" id="cpro:CPRO_05710"/>
<dbReference type="RefSeq" id="WP_066047645.1">
    <property type="nucleotide sequence ID" value="NZ_CP014223.1"/>
</dbReference>
<sequence length="59" mass="6535">MKKQLLKLAGASILAFSLSFVTFMSLTVAIQHNQEKKEAATIHAEQTYNNTTTLTSILH</sequence>